<dbReference type="OrthoDB" id="727118at2759"/>
<dbReference type="EMBL" id="QKRW01000071">
    <property type="protein sequence ID" value="RAL58710.1"/>
    <property type="molecule type" value="Genomic_DNA"/>
</dbReference>
<dbReference type="PANTHER" id="PTHR15653">
    <property type="entry name" value="STRIATIN"/>
    <property type="match status" value="1"/>
</dbReference>
<evidence type="ECO:0000313" key="4">
    <source>
        <dbReference type="EMBL" id="RAL58710.1"/>
    </source>
</evidence>
<gene>
    <name evidence="4" type="ORF">DID88_003067</name>
</gene>
<name>A0A395IET1_9HELO</name>
<accession>A0A395IET1</accession>
<keyword evidence="5" id="KW-1185">Reference proteome</keyword>
<feature type="compositionally biased region" description="Gly residues" evidence="2">
    <location>
        <begin position="8"/>
        <end position="29"/>
    </location>
</feature>
<evidence type="ECO:0000259" key="3">
    <source>
        <dbReference type="Pfam" id="PF08232"/>
    </source>
</evidence>
<feature type="region of interest" description="Disordered" evidence="2">
    <location>
        <begin position="1"/>
        <end position="39"/>
    </location>
</feature>
<sequence length="69" mass="7473">MAWQSLSGMGGGGGGGGQNNGGGNVGDGGNQANQPQGTEYTLQGVMRFLQTEWHRHERDRNAWEIEDRR</sequence>
<organism evidence="4 5">
    <name type="scientific">Monilinia fructigena</name>
    <dbReference type="NCBI Taxonomy" id="38457"/>
    <lineage>
        <taxon>Eukaryota</taxon>
        <taxon>Fungi</taxon>
        <taxon>Dikarya</taxon>
        <taxon>Ascomycota</taxon>
        <taxon>Pezizomycotina</taxon>
        <taxon>Leotiomycetes</taxon>
        <taxon>Helotiales</taxon>
        <taxon>Sclerotiniaceae</taxon>
        <taxon>Monilinia</taxon>
    </lineage>
</organism>
<keyword evidence="1" id="KW-0175">Coiled coil</keyword>
<dbReference type="Pfam" id="PF08232">
    <property type="entry name" value="Striatin"/>
    <property type="match status" value="1"/>
</dbReference>
<dbReference type="Proteomes" id="UP000249056">
    <property type="component" value="Unassembled WGS sequence"/>
</dbReference>
<dbReference type="AlphaFoldDB" id="A0A395IET1"/>
<reference evidence="4 5" key="1">
    <citation type="submission" date="2018-06" db="EMBL/GenBank/DDBJ databases">
        <title>Genome Sequence of the Brown Rot Fungal Pathogen Monilinia fructigena.</title>
        <authorList>
            <person name="Landi L."/>
            <person name="De Miccolis Angelini R.M."/>
            <person name="Pollastro S."/>
            <person name="Abate D."/>
            <person name="Faretra F."/>
            <person name="Romanazzi G."/>
        </authorList>
    </citation>
    <scope>NUCLEOTIDE SEQUENCE [LARGE SCALE GENOMIC DNA]</scope>
    <source>
        <strain evidence="4 5">Mfrg269</strain>
    </source>
</reference>
<evidence type="ECO:0000313" key="5">
    <source>
        <dbReference type="Proteomes" id="UP000249056"/>
    </source>
</evidence>
<dbReference type="PANTHER" id="PTHR15653:SF0">
    <property type="entry name" value="CONNECTOR OF KINASE TO AP-1, ISOFORM E"/>
    <property type="match status" value="1"/>
</dbReference>
<proteinExistence type="predicted"/>
<dbReference type="InterPro" id="IPR013258">
    <property type="entry name" value="Striatin_N"/>
</dbReference>
<evidence type="ECO:0000256" key="2">
    <source>
        <dbReference type="SAM" id="MobiDB-lite"/>
    </source>
</evidence>
<evidence type="ECO:0000256" key="1">
    <source>
        <dbReference type="ARBA" id="ARBA00023054"/>
    </source>
</evidence>
<protein>
    <recommendedName>
        <fullName evidence="3">Striatin N-terminal domain-containing protein</fullName>
    </recommendedName>
</protein>
<comment type="caution">
    <text evidence="4">The sequence shown here is derived from an EMBL/GenBank/DDBJ whole genome shotgun (WGS) entry which is preliminary data.</text>
</comment>
<feature type="domain" description="Striatin N-terminal" evidence="3">
    <location>
        <begin position="41"/>
        <end position="66"/>
    </location>
</feature>
<dbReference type="InterPro" id="IPR051488">
    <property type="entry name" value="WD_repeat_striatin"/>
</dbReference>